<keyword evidence="3" id="KW-1185">Reference proteome</keyword>
<dbReference type="Proteomes" id="UP000233786">
    <property type="component" value="Unassembled WGS sequence"/>
</dbReference>
<proteinExistence type="predicted"/>
<dbReference type="OrthoDB" id="3218228at2"/>
<dbReference type="STRING" id="994479.GCA_000194155_08128"/>
<dbReference type="CDD" id="cd04859">
    <property type="entry name" value="Prim_Pol"/>
    <property type="match status" value="1"/>
</dbReference>
<comment type="caution">
    <text evidence="2">The sequence shown here is derived from an EMBL/GenBank/DDBJ whole genome shotgun (WGS) entry which is preliminary data.</text>
</comment>
<organism evidence="2 3">
    <name type="scientific">Saccharopolyspora spinosa</name>
    <dbReference type="NCBI Taxonomy" id="60894"/>
    <lineage>
        <taxon>Bacteria</taxon>
        <taxon>Bacillati</taxon>
        <taxon>Actinomycetota</taxon>
        <taxon>Actinomycetes</taxon>
        <taxon>Pseudonocardiales</taxon>
        <taxon>Pseudonocardiaceae</taxon>
        <taxon>Saccharopolyspora</taxon>
    </lineage>
</organism>
<dbReference type="EMBL" id="PJNB01000001">
    <property type="protein sequence ID" value="PKW14160.1"/>
    <property type="molecule type" value="Genomic_DNA"/>
</dbReference>
<dbReference type="RefSeq" id="WP_010316421.1">
    <property type="nucleotide sequence ID" value="NZ_CP061007.1"/>
</dbReference>
<dbReference type="SMART" id="SM00943">
    <property type="entry name" value="Prim-Pol"/>
    <property type="match status" value="1"/>
</dbReference>
<name>A0A2N3XU87_SACSN</name>
<dbReference type="AlphaFoldDB" id="A0A2N3XU87"/>
<dbReference type="Pfam" id="PF09250">
    <property type="entry name" value="Prim-Pol"/>
    <property type="match status" value="1"/>
</dbReference>
<accession>A0A2N3XU87</accession>
<dbReference type="SUPFAM" id="SSF56747">
    <property type="entry name" value="Prim-pol domain"/>
    <property type="match status" value="1"/>
</dbReference>
<feature type="domain" description="DNA primase/polymerase bifunctional N-terminal" evidence="1">
    <location>
        <begin position="10"/>
        <end position="200"/>
    </location>
</feature>
<evidence type="ECO:0000313" key="3">
    <source>
        <dbReference type="Proteomes" id="UP000233786"/>
    </source>
</evidence>
<evidence type="ECO:0000259" key="1">
    <source>
        <dbReference type="SMART" id="SM00943"/>
    </source>
</evidence>
<evidence type="ECO:0000313" key="2">
    <source>
        <dbReference type="EMBL" id="PKW14160.1"/>
    </source>
</evidence>
<gene>
    <name evidence="2" type="ORF">A8926_1755</name>
</gene>
<sequence length="314" mass="33648">MPSYTLLNAALAVAQRGWPVFPLKPRGSFPALHGHAECPGTGICANGHLKPEHRATTDPDRIRDCWNHDDYNIGIPPGRAGNVVLDFDMPKPGKPVPPNWAEQDAANGMDVFLLLCAEAGQQPPLETFTVTTPSGGTHLYFTAPDGIELRNTQGERGNGLGWGIDTRAHGGYVVGPGSIRRDGRYTITHDRPLLPLPAWLCERLAPAPLPPQQPIPITTGQGRRARYLDAAICAETERVRTAVGGERNFSLYCAANALGQLVAGGELGEQDVTELLLHVAHDHVTAGAYSWNQAHKTIASGLRAGAARPRKVAA</sequence>
<reference evidence="2" key="1">
    <citation type="submission" date="2017-12" db="EMBL/GenBank/DDBJ databases">
        <title>Sequencing the genomes of 1000 Actinobacteria strains.</title>
        <authorList>
            <person name="Klenk H.-P."/>
        </authorList>
    </citation>
    <scope>NUCLEOTIDE SEQUENCE [LARGE SCALE GENOMIC DNA]</scope>
    <source>
        <strain evidence="2">DSM 44228</strain>
    </source>
</reference>
<dbReference type="InterPro" id="IPR015330">
    <property type="entry name" value="DNA_primase/pol_bifunc_N"/>
</dbReference>
<protein>
    <submittedName>
        <fullName evidence="2">Bifunctional DNA primase/polymerase-like protein</fullName>
    </submittedName>
</protein>